<reference evidence="8" key="1">
    <citation type="submission" date="2018-06" db="EMBL/GenBank/DDBJ databases">
        <authorList>
            <person name="Zhirakovskaya E."/>
        </authorList>
    </citation>
    <scope>NUCLEOTIDE SEQUENCE</scope>
</reference>
<feature type="transmembrane region" description="Helical" evidence="6">
    <location>
        <begin position="357"/>
        <end position="375"/>
    </location>
</feature>
<dbReference type="InterPro" id="IPR032816">
    <property type="entry name" value="VTT_dom"/>
</dbReference>
<feature type="transmembrane region" description="Helical" evidence="6">
    <location>
        <begin position="144"/>
        <end position="161"/>
    </location>
</feature>
<feature type="domain" description="VTT" evidence="7">
    <location>
        <begin position="40"/>
        <end position="163"/>
    </location>
</feature>
<name>A0A3B0VY01_9ZZZZ</name>
<protein>
    <recommendedName>
        <fullName evidence="7">VTT domain-containing protein</fullName>
    </recommendedName>
</protein>
<evidence type="ECO:0000259" key="7">
    <source>
        <dbReference type="Pfam" id="PF09335"/>
    </source>
</evidence>
<keyword evidence="5 6" id="KW-0472">Membrane</keyword>
<keyword evidence="2" id="KW-1003">Cell membrane</keyword>
<evidence type="ECO:0000256" key="5">
    <source>
        <dbReference type="ARBA" id="ARBA00023136"/>
    </source>
</evidence>
<feature type="transmembrane region" description="Helical" evidence="6">
    <location>
        <begin position="382"/>
        <end position="401"/>
    </location>
</feature>
<keyword evidence="4 6" id="KW-1133">Transmembrane helix</keyword>
<feature type="transmembrane region" description="Helical" evidence="6">
    <location>
        <begin position="435"/>
        <end position="459"/>
    </location>
</feature>
<dbReference type="PANTHER" id="PTHR30353">
    <property type="entry name" value="INNER MEMBRANE PROTEIN DEDA-RELATED"/>
    <property type="match status" value="1"/>
</dbReference>
<proteinExistence type="predicted"/>
<feature type="transmembrane region" description="Helical" evidence="6">
    <location>
        <begin position="181"/>
        <end position="205"/>
    </location>
</feature>
<evidence type="ECO:0000256" key="6">
    <source>
        <dbReference type="SAM" id="Phobius"/>
    </source>
</evidence>
<evidence type="ECO:0000256" key="1">
    <source>
        <dbReference type="ARBA" id="ARBA00004651"/>
    </source>
</evidence>
<dbReference type="GO" id="GO:0005886">
    <property type="term" value="C:plasma membrane"/>
    <property type="evidence" value="ECO:0007669"/>
    <property type="project" value="UniProtKB-SubCell"/>
</dbReference>
<evidence type="ECO:0000256" key="3">
    <source>
        <dbReference type="ARBA" id="ARBA00022692"/>
    </source>
</evidence>
<dbReference type="EMBL" id="UOEW01000324">
    <property type="protein sequence ID" value="VAW41799.1"/>
    <property type="molecule type" value="Genomic_DNA"/>
</dbReference>
<feature type="transmembrane region" description="Helical" evidence="6">
    <location>
        <begin position="290"/>
        <end position="314"/>
    </location>
</feature>
<organism evidence="8">
    <name type="scientific">hydrothermal vent metagenome</name>
    <dbReference type="NCBI Taxonomy" id="652676"/>
    <lineage>
        <taxon>unclassified sequences</taxon>
        <taxon>metagenomes</taxon>
        <taxon>ecological metagenomes</taxon>
    </lineage>
</organism>
<feature type="transmembrane region" description="Helical" evidence="6">
    <location>
        <begin position="244"/>
        <end position="263"/>
    </location>
</feature>
<keyword evidence="3 6" id="KW-0812">Transmembrane</keyword>
<feature type="transmembrane region" description="Helical" evidence="6">
    <location>
        <begin position="21"/>
        <end position="49"/>
    </location>
</feature>
<sequence>MESSWLQALLDWVQAHPQATGWLIFFVALGESLLLIGILLPGAALLIALGTLIGLGVVDLQLAWIAASLGAFIGDGVSFWIGHHYKQRLLKVWPMYKFPKLLDQGQTFFTKWGALSVFVGRFVGLVRPIIPAIAGMMAMPVKKYIVISIVAAILWAPFYLLPGMLFGNAMGAMSKVAGKLAILVVIFVITLAFVYWLMQVIYGFLLPRTHRILSKVLIWTQKHPHLGKITSGLIDPRKPEKGSLALMASFIIALTITSLFIIINNQTISNWSLQVSSFMLAFHTDWTAPVMLFIIALTHDLAILVPSVLVFLWLIRRKRNVAAGHWGFIVITGYILALLINYFAAEDAQKWFGFQHLTWFVVIISFWAAMISGALPHKMRSWPYTLATLLIAMVAFAQLFFGQMSLNVMLIAIFSATLWASVVAVAYRMRVRKQLLGWPVSAIFFSSQGIVIILVLVLFSGQLQREEIIKTQQITQQQWLAKTLEERNNWLNLPKQAFQIKYHGDISSLSIFLHTQGWKHIKPKAWKDLWIALSTDEDSANIAIIPTTNKGKIEAVIFSKQTNDTLMALHLWLQPVTISSSNYPVYAGYVSQHKVANRWGLTFWKSFADPTTTDLFMKIITNSDKLYYTHNNQQYFIQKKVKP</sequence>
<feature type="transmembrane region" description="Helical" evidence="6">
    <location>
        <begin position="326"/>
        <end position="345"/>
    </location>
</feature>
<feature type="transmembrane region" description="Helical" evidence="6">
    <location>
        <begin position="61"/>
        <end position="81"/>
    </location>
</feature>
<dbReference type="Pfam" id="PF09335">
    <property type="entry name" value="VTT_dom"/>
    <property type="match status" value="1"/>
</dbReference>
<dbReference type="PANTHER" id="PTHR30353:SF15">
    <property type="entry name" value="INNER MEMBRANE PROTEIN YABI"/>
    <property type="match status" value="1"/>
</dbReference>
<comment type="subcellular location">
    <subcellularLocation>
        <location evidence="1">Cell membrane</location>
        <topology evidence="1">Multi-pass membrane protein</topology>
    </subcellularLocation>
</comment>
<accession>A0A3B0VY01</accession>
<dbReference type="AlphaFoldDB" id="A0A3B0VY01"/>
<evidence type="ECO:0000256" key="2">
    <source>
        <dbReference type="ARBA" id="ARBA00022475"/>
    </source>
</evidence>
<evidence type="ECO:0000313" key="8">
    <source>
        <dbReference type="EMBL" id="VAW41799.1"/>
    </source>
</evidence>
<dbReference type="InterPro" id="IPR032818">
    <property type="entry name" value="DedA-like"/>
</dbReference>
<gene>
    <name evidence="8" type="ORF">MNBD_GAMMA01-1962</name>
</gene>
<feature type="transmembrane region" description="Helical" evidence="6">
    <location>
        <begin position="407"/>
        <end position="428"/>
    </location>
</feature>
<evidence type="ECO:0000256" key="4">
    <source>
        <dbReference type="ARBA" id="ARBA00022989"/>
    </source>
</evidence>